<evidence type="ECO:0000313" key="1">
    <source>
        <dbReference type="EMBL" id="CAF2892588.1"/>
    </source>
</evidence>
<sequence>MAKARCFIVLSVILYLPCLQCLSTVILPVPNGFDCTCLLVVEDDVSFGFDLLEVIQKTSKRSTDTDEKIMTVAKVCRDKNGRIELSGDKLSSLFISKDLDYHDWKEVFLLLDTCIPKLNKLFYGTKNILYPSLDTDAKWNRMKTIRNSARLASADRYYFLYRMDAIL</sequence>
<dbReference type="AlphaFoldDB" id="A0A7R8H641"/>
<dbReference type="EMBL" id="HG994582">
    <property type="protein sequence ID" value="CAF2892588.1"/>
    <property type="molecule type" value="Genomic_DNA"/>
</dbReference>
<name>A0A7R8H641_LEPSM</name>
<evidence type="ECO:0000313" key="2">
    <source>
        <dbReference type="Proteomes" id="UP000675881"/>
    </source>
</evidence>
<keyword evidence="2" id="KW-1185">Reference proteome</keyword>
<dbReference type="Proteomes" id="UP000675881">
    <property type="component" value="Chromosome 3"/>
</dbReference>
<gene>
    <name evidence="1" type="ORF">LSAA_7688</name>
</gene>
<organism evidence="1 2">
    <name type="scientific">Lepeophtheirus salmonis</name>
    <name type="common">Salmon louse</name>
    <name type="synonym">Caligus salmonis</name>
    <dbReference type="NCBI Taxonomy" id="72036"/>
    <lineage>
        <taxon>Eukaryota</taxon>
        <taxon>Metazoa</taxon>
        <taxon>Ecdysozoa</taxon>
        <taxon>Arthropoda</taxon>
        <taxon>Crustacea</taxon>
        <taxon>Multicrustacea</taxon>
        <taxon>Hexanauplia</taxon>
        <taxon>Copepoda</taxon>
        <taxon>Siphonostomatoida</taxon>
        <taxon>Caligidae</taxon>
        <taxon>Lepeophtheirus</taxon>
    </lineage>
</organism>
<accession>A0A7R8H641</accession>
<reference evidence="1" key="1">
    <citation type="submission" date="2021-02" db="EMBL/GenBank/DDBJ databases">
        <authorList>
            <person name="Bekaert M."/>
        </authorList>
    </citation>
    <scope>NUCLEOTIDE SEQUENCE</scope>
    <source>
        <strain evidence="1">IoA-00</strain>
    </source>
</reference>
<proteinExistence type="predicted"/>
<protein>
    <submittedName>
        <fullName evidence="1">(salmon louse) hypothetical protein</fullName>
    </submittedName>
</protein>